<organism evidence="2 3">
    <name type="scientific">Sneathiella marina</name>
    <dbReference type="NCBI Taxonomy" id="2950108"/>
    <lineage>
        <taxon>Bacteria</taxon>
        <taxon>Pseudomonadati</taxon>
        <taxon>Pseudomonadota</taxon>
        <taxon>Alphaproteobacteria</taxon>
        <taxon>Sneathiellales</taxon>
        <taxon>Sneathiellaceae</taxon>
        <taxon>Sneathiella</taxon>
    </lineage>
</organism>
<dbReference type="PANTHER" id="PTHR43684:SF4">
    <property type="entry name" value="ENOYL-COA HYDRATASE_ISOMERASE FAMILY PROTEIN (AFU_ORTHOLOGUE AFUA_1G01890)"/>
    <property type="match status" value="1"/>
</dbReference>
<proteinExistence type="inferred from homology"/>
<dbReference type="PANTHER" id="PTHR43684">
    <property type="match status" value="1"/>
</dbReference>
<keyword evidence="3" id="KW-1185">Reference proteome</keyword>
<sequence length="262" mass="28095">MPYEAVDFDLIGNVAVITMNRPQSANALDMTMGKELMELSIECDENPQIRAVILTGAGRFFSAGGDLAGFSDAGDNMSKVLKELTVYIHAALSRFARMDAPLITAINGMAAGAGFSMSACGDLGIASEDAKFTMAYTKGGLVPDGSSTYYVARHIGLRRTQELMFTNRVLTAQEALDWGLINRIVPADKVMDEAMSLATELANGPTKTFGLVKDLLLNTFSDSLETQMEKEARGIGAASLTEDGREGITAFLEKRAPVFKGK</sequence>
<accession>A0ABY4VZ61</accession>
<dbReference type="InterPro" id="IPR001753">
    <property type="entry name" value="Enoyl-CoA_hydra/iso"/>
</dbReference>
<evidence type="ECO:0000256" key="1">
    <source>
        <dbReference type="ARBA" id="ARBA00005254"/>
    </source>
</evidence>
<dbReference type="Gene3D" id="3.90.226.10">
    <property type="entry name" value="2-enoyl-CoA Hydratase, Chain A, domain 1"/>
    <property type="match status" value="1"/>
</dbReference>
<dbReference type="Gene3D" id="1.10.12.10">
    <property type="entry name" value="Lyase 2-enoyl-coa Hydratase, Chain A, domain 2"/>
    <property type="match status" value="1"/>
</dbReference>
<dbReference type="SUPFAM" id="SSF52096">
    <property type="entry name" value="ClpP/crotonase"/>
    <property type="match status" value="1"/>
</dbReference>
<comment type="similarity">
    <text evidence="1">Belongs to the enoyl-CoA hydratase/isomerase family.</text>
</comment>
<protein>
    <submittedName>
        <fullName evidence="2">Enoyl-CoA hydratase-related protein</fullName>
    </submittedName>
</protein>
<dbReference type="Proteomes" id="UP001056291">
    <property type="component" value="Chromosome"/>
</dbReference>
<evidence type="ECO:0000313" key="2">
    <source>
        <dbReference type="EMBL" id="USG60222.1"/>
    </source>
</evidence>
<name>A0ABY4VZ61_9PROT</name>
<dbReference type="CDD" id="cd06558">
    <property type="entry name" value="crotonase-like"/>
    <property type="match status" value="1"/>
</dbReference>
<gene>
    <name evidence="2" type="ORF">NBZ79_13660</name>
</gene>
<reference evidence="2" key="1">
    <citation type="submission" date="2022-06" db="EMBL/GenBank/DDBJ databases">
        <title>Sneathiella actinostolidae sp. nov., isolated from a sea anemonein the Western Pacific Ocean.</title>
        <authorList>
            <person name="Wei M.J."/>
        </authorList>
    </citation>
    <scope>NUCLEOTIDE SEQUENCE</scope>
    <source>
        <strain evidence="2">PHK-P5</strain>
    </source>
</reference>
<dbReference type="InterPro" id="IPR014748">
    <property type="entry name" value="Enoyl-CoA_hydra_C"/>
</dbReference>
<dbReference type="InterPro" id="IPR051053">
    <property type="entry name" value="ECH/Chromodomain_protein"/>
</dbReference>
<dbReference type="Pfam" id="PF00378">
    <property type="entry name" value="ECH_1"/>
    <property type="match status" value="1"/>
</dbReference>
<evidence type="ECO:0000313" key="3">
    <source>
        <dbReference type="Proteomes" id="UP001056291"/>
    </source>
</evidence>
<dbReference type="EMBL" id="CP098747">
    <property type="protein sequence ID" value="USG60222.1"/>
    <property type="molecule type" value="Genomic_DNA"/>
</dbReference>
<dbReference type="RefSeq" id="WP_251933031.1">
    <property type="nucleotide sequence ID" value="NZ_CP098747.1"/>
</dbReference>
<dbReference type="InterPro" id="IPR029045">
    <property type="entry name" value="ClpP/crotonase-like_dom_sf"/>
</dbReference>